<evidence type="ECO:0000259" key="1">
    <source>
        <dbReference type="PROSITE" id="PS51186"/>
    </source>
</evidence>
<dbReference type="STRING" id="2512241.A0A553I3J7"/>
<dbReference type="Proteomes" id="UP000319160">
    <property type="component" value="Unassembled WGS sequence"/>
</dbReference>
<dbReference type="EMBL" id="VFLP01000019">
    <property type="protein sequence ID" value="TRX94763.1"/>
    <property type="molecule type" value="Genomic_DNA"/>
</dbReference>
<comment type="caution">
    <text evidence="2">The sequence shown here is derived from an EMBL/GenBank/DDBJ whole genome shotgun (WGS) entry which is preliminary data.</text>
</comment>
<evidence type="ECO:0000313" key="2">
    <source>
        <dbReference type="EMBL" id="TRX94763.1"/>
    </source>
</evidence>
<reference evidence="3" key="1">
    <citation type="submission" date="2019-06" db="EMBL/GenBank/DDBJ databases">
        <title>Draft genome sequence of the griseofulvin-producing fungus Xylaria cubensis strain G536.</title>
        <authorList>
            <person name="Mead M.E."/>
            <person name="Raja H.A."/>
            <person name="Steenwyk J.L."/>
            <person name="Knowles S.L."/>
            <person name="Oberlies N.H."/>
            <person name="Rokas A."/>
        </authorList>
    </citation>
    <scope>NUCLEOTIDE SEQUENCE [LARGE SCALE GENOMIC DNA]</scope>
    <source>
        <strain evidence="3">G536</strain>
    </source>
</reference>
<gene>
    <name evidence="2" type="ORF">FHL15_004224</name>
</gene>
<dbReference type="PROSITE" id="PS51186">
    <property type="entry name" value="GNAT"/>
    <property type="match status" value="1"/>
</dbReference>
<dbReference type="AlphaFoldDB" id="A0A553I3J7"/>
<dbReference type="Gene3D" id="3.40.630.30">
    <property type="match status" value="1"/>
</dbReference>
<dbReference type="InterPro" id="IPR000182">
    <property type="entry name" value="GNAT_dom"/>
</dbReference>
<dbReference type="GO" id="GO:0016747">
    <property type="term" value="F:acyltransferase activity, transferring groups other than amino-acyl groups"/>
    <property type="evidence" value="ECO:0007669"/>
    <property type="project" value="InterPro"/>
</dbReference>
<dbReference type="OrthoDB" id="2129362at2759"/>
<protein>
    <recommendedName>
        <fullName evidence="1">N-acetyltransferase domain-containing protein</fullName>
    </recommendedName>
</protein>
<accession>A0A553I3J7</accession>
<sequence length="631" mass="71298">MSTTIFQKYLEGMNGQPLEKKPDSQCSSVLLPHQRTSPIKKAVPHRESIVQTPNNIRNGQTVYATPCKDVPAPVSNISTTTGLLHNKERSPENNRGLAASRWNDQSCQDTPMNKTGYLATPSHRAHKQPRVMVEESSVAASRVDKNMYQTPVKKPLSLVSYEAVTQKSALNASDRQNGSFCFSPQDEVNRVADDGKNELNDVKSRAWDLSHRPSAVLPVVADPEANIKVTALSPQVGAQIVEDWKVGDTIRDPRGKWPTELSVWDQVKQDMVDQDQESIDEVASSTDGQEAIPQHATSFIKTWIMGAHDISTNFLSQDIENHADCDVDTFSGVLLSPIEQPRTKIDGLMSCSQAVNSSTSYMKEFLAKTAHKQKAQRKTEKQVRVTTGASEAETRSMVAEHPNLNEVQFPCHLRPATESDIQNITAIYNREVSEGYKVMDTKPIRPDDFHTIYKRCQVERMPFVVAVEGYHGVTDQKIIGVALVTEVSLGIAGSLETLSSRGGKLLVIVEPEYRRKKVGTALIDLIITNCTGWYVSKCGCQFVNYTHDWISNEFGRNPRRWWYLEMEVMILSGDNEETTRKGEEFQWIWNFLEAKFDMMLKHYDEKCYYDPRKMNWLDKLTFRRVCRTLGE</sequence>
<dbReference type="SUPFAM" id="SSF55729">
    <property type="entry name" value="Acyl-CoA N-acyltransferases (Nat)"/>
    <property type="match status" value="1"/>
</dbReference>
<name>A0A553I3J7_9PEZI</name>
<feature type="domain" description="N-acetyltransferase" evidence="1">
    <location>
        <begin position="411"/>
        <end position="574"/>
    </location>
</feature>
<keyword evidence="3" id="KW-1185">Reference proteome</keyword>
<dbReference type="InterPro" id="IPR016181">
    <property type="entry name" value="Acyl_CoA_acyltransferase"/>
</dbReference>
<evidence type="ECO:0000313" key="3">
    <source>
        <dbReference type="Proteomes" id="UP000319160"/>
    </source>
</evidence>
<proteinExistence type="predicted"/>
<organism evidence="2 3">
    <name type="scientific">Xylaria flabelliformis</name>
    <dbReference type="NCBI Taxonomy" id="2512241"/>
    <lineage>
        <taxon>Eukaryota</taxon>
        <taxon>Fungi</taxon>
        <taxon>Dikarya</taxon>
        <taxon>Ascomycota</taxon>
        <taxon>Pezizomycotina</taxon>
        <taxon>Sordariomycetes</taxon>
        <taxon>Xylariomycetidae</taxon>
        <taxon>Xylariales</taxon>
        <taxon>Xylariaceae</taxon>
        <taxon>Xylaria</taxon>
    </lineage>
</organism>